<feature type="transmembrane region" description="Helical" evidence="7">
    <location>
        <begin position="89"/>
        <end position="115"/>
    </location>
</feature>
<feature type="domain" description="4Fe-4S ferredoxin-type" evidence="8">
    <location>
        <begin position="259"/>
        <end position="288"/>
    </location>
</feature>
<keyword evidence="3" id="KW-0479">Metal-binding</keyword>
<keyword evidence="1" id="KW-0813">Transport</keyword>
<dbReference type="GO" id="GO:0051539">
    <property type="term" value="F:4 iron, 4 sulfur cluster binding"/>
    <property type="evidence" value="ECO:0007669"/>
    <property type="project" value="UniProtKB-KW"/>
</dbReference>
<evidence type="ECO:0000256" key="1">
    <source>
        <dbReference type="ARBA" id="ARBA00022448"/>
    </source>
</evidence>
<sequence>MTKNVTGNPEEESFRDSLGIVEKSGKRKWVYPKEPKGRFTNSRNVFSGILLLVLFGMPFVTMNGHPYMLFDIVNRKFILFGAMFGPQDFYLLGLAMITSIVFIFLFTAVFGRLFCGWVCPQTVFMESVFRKIDYWVEGDHRNQRRLNESPWNGEKILRKGIKYLIYFVISFLTANMLLAWIIGVEALTVIVTAPVEEHLGGFIAMMLFTGLFYFIFIWFREQACILVCPYGRLQGVLLDTNSIVIAYDYLRGEPRERKKRNAVRTAGDCIDCKECVVVCPTGIDIRNGTQLECVNCTACIDACDHVMDKIGKPRGLIRYDSLTGIKTATRTVFTSRVIGYSAVQLVLLTLLTYFLTTRSELDVTILRTPGMFYQEQQGDQVSNLYDMKIVNKTFENKEIEVKLINREGEVKMLGDHKNVPAQEAALTKMFVLLDKESITMMNTPLEFAVFAGGKEIDRITTSFLGPVEMKKKEHHQKEEKEDRE</sequence>
<keyword evidence="6" id="KW-0411">Iron-sulfur</keyword>
<dbReference type="EMBL" id="KT982363">
    <property type="protein sequence ID" value="AOR51182.1"/>
    <property type="molecule type" value="Genomic_DNA"/>
</dbReference>
<keyword evidence="2" id="KW-0004">4Fe-4S</keyword>
<evidence type="ECO:0000256" key="5">
    <source>
        <dbReference type="ARBA" id="ARBA00023004"/>
    </source>
</evidence>
<dbReference type="PROSITE" id="PS51379">
    <property type="entry name" value="4FE4S_FER_2"/>
    <property type="match status" value="1"/>
</dbReference>
<evidence type="ECO:0000256" key="4">
    <source>
        <dbReference type="ARBA" id="ARBA00022982"/>
    </source>
</evidence>
<dbReference type="PANTHER" id="PTHR30176:SF3">
    <property type="entry name" value="FERREDOXIN-TYPE PROTEIN NAPH"/>
    <property type="match status" value="1"/>
</dbReference>
<dbReference type="Pfam" id="PF13746">
    <property type="entry name" value="Fer4_18"/>
    <property type="match status" value="1"/>
</dbReference>
<organism evidence="9">
    <name type="scientific">uncultured bacterium pAM1</name>
    <dbReference type="NCBI Taxonomy" id="1781153"/>
    <lineage>
        <taxon>Bacteria</taxon>
        <taxon>environmental samples</taxon>
    </lineage>
</organism>
<feature type="transmembrane region" description="Helical" evidence="7">
    <location>
        <begin position="337"/>
        <end position="355"/>
    </location>
</feature>
<name>A0A1C9U4X8_9BACT</name>
<accession>A0A1C9U4X8</accession>
<dbReference type="AlphaFoldDB" id="A0A1C9U4X8"/>
<dbReference type="Pfam" id="PF11614">
    <property type="entry name" value="FixG_C"/>
    <property type="match status" value="1"/>
</dbReference>
<evidence type="ECO:0000259" key="8">
    <source>
        <dbReference type="PROSITE" id="PS51379"/>
    </source>
</evidence>
<evidence type="ECO:0000313" key="9">
    <source>
        <dbReference type="EMBL" id="AOR51182.1"/>
    </source>
</evidence>
<keyword evidence="4" id="KW-0249">Electron transport</keyword>
<feature type="transmembrane region" description="Helical" evidence="7">
    <location>
        <begin position="163"/>
        <end position="193"/>
    </location>
</feature>
<dbReference type="NCBIfam" id="TIGR02745">
    <property type="entry name" value="ccoG_rdxA_fixG"/>
    <property type="match status" value="1"/>
</dbReference>
<feature type="transmembrane region" description="Helical" evidence="7">
    <location>
        <begin position="199"/>
        <end position="219"/>
    </location>
</feature>
<proteinExistence type="predicted"/>
<evidence type="ECO:0000256" key="2">
    <source>
        <dbReference type="ARBA" id="ARBA00022485"/>
    </source>
</evidence>
<keyword evidence="7" id="KW-1133">Transmembrane helix</keyword>
<keyword evidence="7" id="KW-0812">Transmembrane</keyword>
<dbReference type="GO" id="GO:0005886">
    <property type="term" value="C:plasma membrane"/>
    <property type="evidence" value="ECO:0007669"/>
    <property type="project" value="TreeGrafter"/>
</dbReference>
<dbReference type="GO" id="GO:0046872">
    <property type="term" value="F:metal ion binding"/>
    <property type="evidence" value="ECO:0007669"/>
    <property type="project" value="UniProtKB-KW"/>
</dbReference>
<evidence type="ECO:0000256" key="3">
    <source>
        <dbReference type="ARBA" id="ARBA00022723"/>
    </source>
</evidence>
<reference evidence="9" key="1">
    <citation type="journal article" date="2016" name="Sci. Rep.">
        <title>Triclosan Resistome from Metagenome Reveals Diverse Enoyl Acyl Carrier Protein Reductases and Selective Enrichment of Triclosan Resistance Genes.</title>
        <authorList>
            <person name="Khan R."/>
            <person name="Kong H.G."/>
            <person name="Jung Y.H."/>
            <person name="Choi J."/>
            <person name="Baek K.Y."/>
            <person name="Hwang E.C."/>
            <person name="Lee S.W."/>
        </authorList>
    </citation>
    <scope>NUCLEOTIDE SEQUENCE</scope>
</reference>
<dbReference type="InterPro" id="IPR017900">
    <property type="entry name" value="4Fe4S_Fe_S_CS"/>
</dbReference>
<evidence type="ECO:0000256" key="6">
    <source>
        <dbReference type="ARBA" id="ARBA00023014"/>
    </source>
</evidence>
<dbReference type="InterPro" id="IPR051684">
    <property type="entry name" value="Electron_Trans/Redox"/>
</dbReference>
<feature type="transmembrane region" description="Helical" evidence="7">
    <location>
        <begin position="45"/>
        <end position="69"/>
    </location>
</feature>
<dbReference type="Pfam" id="PF12801">
    <property type="entry name" value="Fer4_5"/>
    <property type="match status" value="1"/>
</dbReference>
<dbReference type="InterPro" id="IPR013783">
    <property type="entry name" value="Ig-like_fold"/>
</dbReference>
<dbReference type="PROSITE" id="PS00198">
    <property type="entry name" value="4FE4S_FER_1"/>
    <property type="match status" value="1"/>
</dbReference>
<protein>
    <submittedName>
        <fullName evidence="9">Cytochrome c oxidase</fullName>
    </submittedName>
</protein>
<dbReference type="InterPro" id="IPR017896">
    <property type="entry name" value="4Fe4S_Fe-S-bd"/>
</dbReference>
<dbReference type="PANTHER" id="PTHR30176">
    <property type="entry name" value="FERREDOXIN-TYPE PROTEIN NAPH"/>
    <property type="match status" value="1"/>
</dbReference>
<dbReference type="SUPFAM" id="SSF54862">
    <property type="entry name" value="4Fe-4S ferredoxins"/>
    <property type="match status" value="1"/>
</dbReference>
<dbReference type="InterPro" id="IPR032879">
    <property type="entry name" value="FixG_C"/>
</dbReference>
<evidence type="ECO:0000256" key="7">
    <source>
        <dbReference type="SAM" id="Phobius"/>
    </source>
</evidence>
<dbReference type="InterPro" id="IPR014116">
    <property type="entry name" value="Cyt_c_oxidase_cbb3_FixG"/>
</dbReference>
<keyword evidence="5" id="KW-0408">Iron</keyword>
<dbReference type="Gene3D" id="2.60.40.10">
    <property type="entry name" value="Immunoglobulins"/>
    <property type="match status" value="1"/>
</dbReference>
<dbReference type="Gene3D" id="3.30.70.20">
    <property type="match status" value="1"/>
</dbReference>
<keyword evidence="7" id="KW-0472">Membrane</keyword>